<evidence type="ECO:0000313" key="3">
    <source>
        <dbReference type="EMBL" id="ADN36975.1"/>
    </source>
</evidence>
<keyword evidence="1" id="KW-0472">Membrane</keyword>
<dbReference type="AlphaFoldDB" id="E1RKN6"/>
<proteinExistence type="predicted"/>
<accession>E1RKN6</accession>
<dbReference type="EMBL" id="CP002117">
    <property type="protein sequence ID" value="ADN36975.1"/>
    <property type="molecule type" value="Genomic_DNA"/>
</dbReference>
<gene>
    <name evidence="3" type="ordered locus">Mpet_2227</name>
</gene>
<keyword evidence="1" id="KW-0812">Transmembrane</keyword>
<dbReference type="eggNOG" id="arCOG02421">
    <property type="taxonomic scope" value="Archaea"/>
</dbReference>
<feature type="transmembrane region" description="Helical" evidence="1">
    <location>
        <begin position="12"/>
        <end position="34"/>
    </location>
</feature>
<keyword evidence="4" id="KW-1185">Reference proteome</keyword>
<dbReference type="Pfam" id="PF07790">
    <property type="entry name" value="Pilin_N"/>
    <property type="match status" value="1"/>
</dbReference>
<dbReference type="InterPro" id="IPR013373">
    <property type="entry name" value="Flagellin/pilin_N_arc"/>
</dbReference>
<protein>
    <recommendedName>
        <fullName evidence="2">Archaeal Type IV pilin N-terminal domain-containing protein</fullName>
    </recommendedName>
</protein>
<dbReference type="Proteomes" id="UP000006565">
    <property type="component" value="Chromosome"/>
</dbReference>
<evidence type="ECO:0000259" key="2">
    <source>
        <dbReference type="Pfam" id="PF07790"/>
    </source>
</evidence>
<keyword evidence="1" id="KW-1133">Transmembrane helix</keyword>
<dbReference type="NCBIfam" id="TIGR02537">
    <property type="entry name" value="arch_flag_Nterm"/>
    <property type="match status" value="1"/>
</dbReference>
<dbReference type="HOGENOM" id="CLU_1127101_0_0_2"/>
<dbReference type="GeneID" id="58788821"/>
<evidence type="ECO:0000313" key="4">
    <source>
        <dbReference type="Proteomes" id="UP000006565"/>
    </source>
</evidence>
<dbReference type="InterPro" id="IPR012859">
    <property type="entry name" value="Pilin_N_archaeal"/>
</dbReference>
<feature type="domain" description="Archaeal Type IV pilin N-terminal" evidence="2">
    <location>
        <begin position="9"/>
        <end position="92"/>
    </location>
</feature>
<dbReference type="RefSeq" id="WP_013330152.1">
    <property type="nucleotide sequence ID" value="NC_014507.1"/>
</dbReference>
<dbReference type="STRING" id="679926.Mpet_2227"/>
<dbReference type="OrthoDB" id="373276at2157"/>
<name>E1RKN6_METP4</name>
<evidence type="ECO:0000256" key="1">
    <source>
        <dbReference type="SAM" id="Phobius"/>
    </source>
</evidence>
<organism evidence="3 4">
    <name type="scientific">Methanolacinia petrolearia (strain DSM 11571 / OCM 486 / SEBR 4847)</name>
    <name type="common">Methanoplanus petrolearius</name>
    <dbReference type="NCBI Taxonomy" id="679926"/>
    <lineage>
        <taxon>Archaea</taxon>
        <taxon>Methanobacteriati</taxon>
        <taxon>Methanobacteriota</taxon>
        <taxon>Stenosarchaea group</taxon>
        <taxon>Methanomicrobia</taxon>
        <taxon>Methanomicrobiales</taxon>
        <taxon>Methanomicrobiaceae</taxon>
        <taxon>Methanolacinia</taxon>
    </lineage>
</organism>
<reference evidence="3 4" key="1">
    <citation type="journal article" date="2010" name="Stand. Genomic Sci.">
        <title>Complete genome sequence of Methanoplanus petrolearius type strain (SEBR 4847).</title>
        <authorList>
            <person name="Brambilla E."/>
            <person name="Djao O.D."/>
            <person name="Daligault H."/>
            <person name="Lapidus A."/>
            <person name="Lucas S."/>
            <person name="Hammon N."/>
            <person name="Nolan M."/>
            <person name="Tice H."/>
            <person name="Cheng J.F."/>
            <person name="Han C."/>
            <person name="Tapia R."/>
            <person name="Goodwin L."/>
            <person name="Pitluck S."/>
            <person name="Liolios K."/>
            <person name="Ivanova N."/>
            <person name="Mavromatis K."/>
            <person name="Mikhailova N."/>
            <person name="Pati A."/>
            <person name="Chen A."/>
            <person name="Palaniappan K."/>
            <person name="Land M."/>
            <person name="Hauser L."/>
            <person name="Chang Y.J."/>
            <person name="Jeffries C.D."/>
            <person name="Rohde M."/>
            <person name="Spring S."/>
            <person name="Sikorski J."/>
            <person name="Goker M."/>
            <person name="Woyke T."/>
            <person name="Bristow J."/>
            <person name="Eisen J.A."/>
            <person name="Markowitz V."/>
            <person name="Hugenholtz P."/>
            <person name="Kyrpides N.C."/>
            <person name="Klenk H.P."/>
        </authorList>
    </citation>
    <scope>NUCLEOTIDE SEQUENCE [LARGE SCALE GENOMIC DNA]</scope>
    <source>
        <strain evidence="4">DSM 11571 / OCM 486 / SEBR 4847</strain>
    </source>
</reference>
<dbReference type="KEGG" id="mpi:Mpet_2227"/>
<sequence precursor="true">MVNTDTKKEAVSPVVGVMLMLVVTIIIAAVVSGFGTGMIGDTPTATPASVRYVGISPGGTDKVLDDGFVGLIFEVTGGSIDLEKLKFYIYGSDYGGGGEAYMTYNDVPWSKYHIGGEGSNANQLKYQFNNPGEGTLAYDPDEFYSSRMMKFTNLDYTGEGMCPGETILTTGDRFILFFEYFTPQTATSYSVSPPTLGFGMHRNTGTGASTAFQSGAVYANGDGQGILSGLDGTVYWDGYLKASDII</sequence>